<evidence type="ECO:0008006" key="4">
    <source>
        <dbReference type="Google" id="ProtNLM"/>
    </source>
</evidence>
<dbReference type="SUPFAM" id="SSF54001">
    <property type="entry name" value="Cysteine proteinases"/>
    <property type="match status" value="1"/>
</dbReference>
<dbReference type="InterPro" id="IPR038765">
    <property type="entry name" value="Papain-like_cys_pep_sf"/>
</dbReference>
<organism evidence="2 3">
    <name type="scientific">Astyanax mexicanus</name>
    <name type="common">Blind cave fish</name>
    <name type="synonym">Astyanax fasciatus mexicanus</name>
    <dbReference type="NCBI Taxonomy" id="7994"/>
    <lineage>
        <taxon>Eukaryota</taxon>
        <taxon>Metazoa</taxon>
        <taxon>Chordata</taxon>
        <taxon>Craniata</taxon>
        <taxon>Vertebrata</taxon>
        <taxon>Euteleostomi</taxon>
        <taxon>Actinopterygii</taxon>
        <taxon>Neopterygii</taxon>
        <taxon>Teleostei</taxon>
        <taxon>Ostariophysi</taxon>
        <taxon>Characiformes</taxon>
        <taxon>Characoidei</taxon>
        <taxon>Acestrorhamphidae</taxon>
        <taxon>Acestrorhamphinae</taxon>
        <taxon>Astyanax</taxon>
    </lineage>
</organism>
<gene>
    <name evidence="2" type="ORF">AMEX_G3276</name>
</gene>
<evidence type="ECO:0000313" key="3">
    <source>
        <dbReference type="Proteomes" id="UP000752171"/>
    </source>
</evidence>
<protein>
    <recommendedName>
        <fullName evidence="4">Ubiquitin-like protease family profile domain-containing protein</fullName>
    </recommendedName>
</protein>
<dbReference type="Gene3D" id="3.40.395.10">
    <property type="entry name" value="Adenoviral Proteinase, Chain A"/>
    <property type="match status" value="1"/>
</dbReference>
<feature type="region of interest" description="Disordered" evidence="1">
    <location>
        <begin position="229"/>
        <end position="250"/>
    </location>
</feature>
<feature type="compositionally biased region" description="Polar residues" evidence="1">
    <location>
        <begin position="233"/>
        <end position="244"/>
    </location>
</feature>
<accession>A0A8T2MAB9</accession>
<evidence type="ECO:0000256" key="1">
    <source>
        <dbReference type="SAM" id="MobiDB-lite"/>
    </source>
</evidence>
<sequence>MEIPLAAEPQVQGVGLDLIQLFLRRVFIGLKQIGLFPIRFYSLAFRSQVNNHEREIPHGHLEGDLYSVVCAFVSPTQTLKRSDFWSLGFEELEATIGNQCFAVITKMAASKVCLICFENLCSYRPMPVFKISFFSLPGNPDTGFYAHVANELCPGQWTEVTLGDFQNAPLQWGGIDCGLFILMYALYVVMELPFDFTQTDMPDVRRWWCLQLLETFPVGSKVAAASMEDVKSRQTPAQQNSSPPESFEDSPMMKNIVAAAEWVKTNSHSLKGRVLLPKVLDMEKEDALLALATYQLFQDECSDLEEIWQPFVFMFELQDDMELFLSEVRDKINIRVSAVIDLSL</sequence>
<evidence type="ECO:0000313" key="2">
    <source>
        <dbReference type="EMBL" id="KAG9280550.1"/>
    </source>
</evidence>
<dbReference type="AlphaFoldDB" id="A0A8T2MAB9"/>
<comment type="caution">
    <text evidence="2">The sequence shown here is derived from an EMBL/GenBank/DDBJ whole genome shotgun (WGS) entry which is preliminary data.</text>
</comment>
<dbReference type="Proteomes" id="UP000752171">
    <property type="component" value="Unassembled WGS sequence"/>
</dbReference>
<proteinExistence type="predicted"/>
<name>A0A8T2MAB9_ASTMX</name>
<dbReference type="EMBL" id="JAICCE010000002">
    <property type="protein sequence ID" value="KAG9280550.1"/>
    <property type="molecule type" value="Genomic_DNA"/>
</dbReference>
<reference evidence="2 3" key="1">
    <citation type="submission" date="2021-07" db="EMBL/GenBank/DDBJ databases">
        <authorList>
            <person name="Imarazene B."/>
            <person name="Zahm M."/>
            <person name="Klopp C."/>
            <person name="Cabau C."/>
            <person name="Beille S."/>
            <person name="Jouanno E."/>
            <person name="Castinel A."/>
            <person name="Lluch J."/>
            <person name="Gil L."/>
            <person name="Kuchtly C."/>
            <person name="Lopez Roques C."/>
            <person name="Donnadieu C."/>
            <person name="Parrinello H."/>
            <person name="Journot L."/>
            <person name="Du K."/>
            <person name="Schartl M."/>
            <person name="Retaux S."/>
            <person name="Guiguen Y."/>
        </authorList>
    </citation>
    <scope>NUCLEOTIDE SEQUENCE [LARGE SCALE GENOMIC DNA]</scope>
    <source>
        <strain evidence="2">Pach_M1</strain>
        <tissue evidence="2">Testis</tissue>
    </source>
</reference>